<comment type="caution">
    <text evidence="1">The sequence shown here is derived from an EMBL/GenBank/DDBJ whole genome shotgun (WGS) entry which is preliminary data.</text>
</comment>
<protein>
    <submittedName>
        <fullName evidence="1">Uncharacterized protein</fullName>
    </submittedName>
</protein>
<sequence>MRRRRYSCASAGPASPSVIVIGYCAGNRAPARAIAGVEWQLSGGAPCADIWLRPQPCDGRSLGARTLNTVVQYFGLIFKERRHPQIRTLVYFSRNLPNCEFNISARFIELV</sequence>
<dbReference type="AlphaFoldDB" id="A0A4C1X2G5"/>
<dbReference type="Proteomes" id="UP000299102">
    <property type="component" value="Unassembled WGS sequence"/>
</dbReference>
<organism evidence="1 2">
    <name type="scientific">Eumeta variegata</name>
    <name type="common">Bagworm moth</name>
    <name type="synonym">Eumeta japonica</name>
    <dbReference type="NCBI Taxonomy" id="151549"/>
    <lineage>
        <taxon>Eukaryota</taxon>
        <taxon>Metazoa</taxon>
        <taxon>Ecdysozoa</taxon>
        <taxon>Arthropoda</taxon>
        <taxon>Hexapoda</taxon>
        <taxon>Insecta</taxon>
        <taxon>Pterygota</taxon>
        <taxon>Neoptera</taxon>
        <taxon>Endopterygota</taxon>
        <taxon>Lepidoptera</taxon>
        <taxon>Glossata</taxon>
        <taxon>Ditrysia</taxon>
        <taxon>Tineoidea</taxon>
        <taxon>Psychidae</taxon>
        <taxon>Oiketicinae</taxon>
        <taxon>Eumeta</taxon>
    </lineage>
</organism>
<proteinExistence type="predicted"/>
<dbReference type="EMBL" id="BGZK01000723">
    <property type="protein sequence ID" value="GBP57918.1"/>
    <property type="molecule type" value="Genomic_DNA"/>
</dbReference>
<keyword evidence="2" id="KW-1185">Reference proteome</keyword>
<accession>A0A4C1X2G5</accession>
<evidence type="ECO:0000313" key="2">
    <source>
        <dbReference type="Proteomes" id="UP000299102"/>
    </source>
</evidence>
<reference evidence="1 2" key="1">
    <citation type="journal article" date="2019" name="Commun. Biol.">
        <title>The bagworm genome reveals a unique fibroin gene that provides high tensile strength.</title>
        <authorList>
            <person name="Kono N."/>
            <person name="Nakamura H."/>
            <person name="Ohtoshi R."/>
            <person name="Tomita M."/>
            <person name="Numata K."/>
            <person name="Arakawa K."/>
        </authorList>
    </citation>
    <scope>NUCLEOTIDE SEQUENCE [LARGE SCALE GENOMIC DNA]</scope>
</reference>
<gene>
    <name evidence="1" type="ORF">EVAR_40777_1</name>
</gene>
<name>A0A4C1X2G5_EUMVA</name>
<evidence type="ECO:0000313" key="1">
    <source>
        <dbReference type="EMBL" id="GBP57918.1"/>
    </source>
</evidence>